<dbReference type="SMART" id="SM00448">
    <property type="entry name" value="REC"/>
    <property type="match status" value="1"/>
</dbReference>
<dbReference type="SUPFAM" id="SSF52172">
    <property type="entry name" value="CheY-like"/>
    <property type="match status" value="1"/>
</dbReference>
<name>A0ABV8H1N6_9BACI</name>
<dbReference type="Proteomes" id="UP001595772">
    <property type="component" value="Unassembled WGS sequence"/>
</dbReference>
<evidence type="ECO:0000256" key="1">
    <source>
        <dbReference type="ARBA" id="ARBA00022553"/>
    </source>
</evidence>
<dbReference type="InterPro" id="IPR011006">
    <property type="entry name" value="CheY-like_superfamily"/>
</dbReference>
<dbReference type="RefSeq" id="WP_379497444.1">
    <property type="nucleotide sequence ID" value="NZ_JBHSAO010000011.1"/>
</dbReference>
<gene>
    <name evidence="4" type="ORF">ACFOUV_14200</name>
</gene>
<dbReference type="InterPro" id="IPR001789">
    <property type="entry name" value="Sig_transdc_resp-reg_receiver"/>
</dbReference>
<reference evidence="5" key="1">
    <citation type="journal article" date="2019" name="Int. J. Syst. Evol. Microbiol.">
        <title>The Global Catalogue of Microorganisms (GCM) 10K type strain sequencing project: providing services to taxonomists for standard genome sequencing and annotation.</title>
        <authorList>
            <consortium name="The Broad Institute Genomics Platform"/>
            <consortium name="The Broad Institute Genome Sequencing Center for Infectious Disease"/>
            <person name="Wu L."/>
            <person name="Ma J."/>
        </authorList>
    </citation>
    <scope>NUCLEOTIDE SEQUENCE [LARGE SCALE GENOMIC DNA]</scope>
    <source>
        <strain evidence="5">IBRC-M 10703</strain>
    </source>
</reference>
<dbReference type="PANTHER" id="PTHR44591">
    <property type="entry name" value="STRESS RESPONSE REGULATOR PROTEIN 1"/>
    <property type="match status" value="1"/>
</dbReference>
<organism evidence="4 5">
    <name type="scientific">Oceanobacillus longus</name>
    <dbReference type="NCBI Taxonomy" id="930120"/>
    <lineage>
        <taxon>Bacteria</taxon>
        <taxon>Bacillati</taxon>
        <taxon>Bacillota</taxon>
        <taxon>Bacilli</taxon>
        <taxon>Bacillales</taxon>
        <taxon>Bacillaceae</taxon>
        <taxon>Oceanobacillus</taxon>
    </lineage>
</organism>
<proteinExistence type="predicted"/>
<evidence type="ECO:0000256" key="2">
    <source>
        <dbReference type="PROSITE-ProRule" id="PRU00169"/>
    </source>
</evidence>
<evidence type="ECO:0000313" key="5">
    <source>
        <dbReference type="Proteomes" id="UP001595772"/>
    </source>
</evidence>
<feature type="modified residue" description="4-aspartylphosphate" evidence="2">
    <location>
        <position position="53"/>
    </location>
</feature>
<dbReference type="PANTHER" id="PTHR44591:SF3">
    <property type="entry name" value="RESPONSE REGULATORY DOMAIN-CONTAINING PROTEIN"/>
    <property type="match status" value="1"/>
</dbReference>
<protein>
    <submittedName>
        <fullName evidence="4">Response regulator</fullName>
    </submittedName>
</protein>
<dbReference type="Pfam" id="PF00072">
    <property type="entry name" value="Response_reg"/>
    <property type="match status" value="1"/>
</dbReference>
<dbReference type="EMBL" id="JBHSAO010000011">
    <property type="protein sequence ID" value="MFC4024943.1"/>
    <property type="molecule type" value="Genomic_DNA"/>
</dbReference>
<accession>A0ABV8H1N6</accession>
<feature type="domain" description="Response regulatory" evidence="3">
    <location>
        <begin position="4"/>
        <end position="118"/>
    </location>
</feature>
<dbReference type="InterPro" id="IPR050595">
    <property type="entry name" value="Bact_response_regulator"/>
</dbReference>
<evidence type="ECO:0000259" key="3">
    <source>
        <dbReference type="PROSITE" id="PS50110"/>
    </source>
</evidence>
<keyword evidence="1 2" id="KW-0597">Phosphoprotein</keyword>
<evidence type="ECO:0000313" key="4">
    <source>
        <dbReference type="EMBL" id="MFC4024943.1"/>
    </source>
</evidence>
<dbReference type="PROSITE" id="PS50110">
    <property type="entry name" value="RESPONSE_REGULATORY"/>
    <property type="match status" value="1"/>
</dbReference>
<keyword evidence="5" id="KW-1185">Reference proteome</keyword>
<sequence length="119" mass="13589">MPKEILVVDDQPGIRLLLNDILTSEGYRVSLAKTGKEALDKINQKSFDLMILDYKLPIIDGKEVLNILEKEKIDISVILMSGMAENIREEIEKNNLVKKVIAKPFNIKDFCVYVEEILL</sequence>
<dbReference type="Gene3D" id="3.40.50.2300">
    <property type="match status" value="1"/>
</dbReference>
<comment type="caution">
    <text evidence="4">The sequence shown here is derived from an EMBL/GenBank/DDBJ whole genome shotgun (WGS) entry which is preliminary data.</text>
</comment>